<dbReference type="AlphaFoldDB" id="A0A3B0V877"/>
<dbReference type="Gene3D" id="3.40.225.10">
    <property type="entry name" value="Class II aldolase/adducin N-terminal domain"/>
    <property type="match status" value="1"/>
</dbReference>
<dbReference type="InterPro" id="IPR036409">
    <property type="entry name" value="Aldolase_II/adducin_N_sf"/>
</dbReference>
<gene>
    <name evidence="4" type="ORF">MNBD_CHLOROFLEXI01-2671</name>
</gene>
<evidence type="ECO:0000313" key="4">
    <source>
        <dbReference type="EMBL" id="VAW36513.1"/>
    </source>
</evidence>
<reference evidence="4" key="1">
    <citation type="submission" date="2018-06" db="EMBL/GenBank/DDBJ databases">
        <authorList>
            <person name="Zhirakovskaya E."/>
        </authorList>
    </citation>
    <scope>NUCLEOTIDE SEQUENCE</scope>
</reference>
<sequence>MRKSEPQLREMFVKIGRLMYEKGFICSSDGNISARLAPNRLLITPSGLHKGMLEPEHMLVVDDAGNVIGGRYGRSHTLKPTSELPMHLEAYRQRPDIQAVVHAHPPITVALSIAGVPMADCLLPEVIVSLGIIPTTAYATPSSEENVRAIRELIRSHDGLVLQRHGSLTVGDSPMQAFMRLETLEQNARIGFMLAQLGVRNPLPANEVEKLLRQREKMGLSHATERQEFCQVCGSCHPATETHLPAMRLGGTASTPSQGQAVSTVTPSLNSGELRDLVAQVVQKTLVLWESKGYTHM</sequence>
<dbReference type="GO" id="GO:0019323">
    <property type="term" value="P:pentose catabolic process"/>
    <property type="evidence" value="ECO:0007669"/>
    <property type="project" value="TreeGrafter"/>
</dbReference>
<evidence type="ECO:0000256" key="1">
    <source>
        <dbReference type="ARBA" id="ARBA00022723"/>
    </source>
</evidence>
<proteinExistence type="predicted"/>
<feature type="domain" description="Class II aldolase/adducin N-terminal" evidence="3">
    <location>
        <begin position="10"/>
        <end position="192"/>
    </location>
</feature>
<dbReference type="GO" id="GO:0005829">
    <property type="term" value="C:cytosol"/>
    <property type="evidence" value="ECO:0007669"/>
    <property type="project" value="TreeGrafter"/>
</dbReference>
<dbReference type="SUPFAM" id="SSF53639">
    <property type="entry name" value="AraD/HMP-PK domain-like"/>
    <property type="match status" value="1"/>
</dbReference>
<evidence type="ECO:0000256" key="2">
    <source>
        <dbReference type="ARBA" id="ARBA00023239"/>
    </source>
</evidence>
<dbReference type="InterPro" id="IPR001303">
    <property type="entry name" value="Aldolase_II/adducin_N"/>
</dbReference>
<accession>A0A3B0V877</accession>
<dbReference type="InterPro" id="IPR050197">
    <property type="entry name" value="Aldolase_class_II_sugar_metab"/>
</dbReference>
<organism evidence="4">
    <name type="scientific">hydrothermal vent metagenome</name>
    <dbReference type="NCBI Taxonomy" id="652676"/>
    <lineage>
        <taxon>unclassified sequences</taxon>
        <taxon>metagenomes</taxon>
        <taxon>ecological metagenomes</taxon>
    </lineage>
</organism>
<dbReference type="SMART" id="SM01007">
    <property type="entry name" value="Aldolase_II"/>
    <property type="match status" value="1"/>
</dbReference>
<dbReference type="EMBL" id="UOEU01000629">
    <property type="protein sequence ID" value="VAW36513.1"/>
    <property type="molecule type" value="Genomic_DNA"/>
</dbReference>
<evidence type="ECO:0000259" key="3">
    <source>
        <dbReference type="SMART" id="SM01007"/>
    </source>
</evidence>
<keyword evidence="1" id="KW-0479">Metal-binding</keyword>
<dbReference type="PANTHER" id="PTHR22789:SF0">
    <property type="entry name" value="3-OXO-TETRONATE 4-PHOSPHATE DECARBOXYLASE-RELATED"/>
    <property type="match status" value="1"/>
</dbReference>
<protein>
    <submittedName>
        <fullName evidence="4">Ribulose-5-phosphate 4-epimerase and related epimerases and aldolases</fullName>
    </submittedName>
</protein>
<dbReference type="GO" id="GO:0046872">
    <property type="term" value="F:metal ion binding"/>
    <property type="evidence" value="ECO:0007669"/>
    <property type="project" value="UniProtKB-KW"/>
</dbReference>
<dbReference type="PANTHER" id="PTHR22789">
    <property type="entry name" value="FUCULOSE PHOSPHATE ALDOLASE"/>
    <property type="match status" value="1"/>
</dbReference>
<dbReference type="Pfam" id="PF00596">
    <property type="entry name" value="Aldolase_II"/>
    <property type="match status" value="1"/>
</dbReference>
<keyword evidence="2" id="KW-0456">Lyase</keyword>
<dbReference type="GO" id="GO:0016832">
    <property type="term" value="F:aldehyde-lyase activity"/>
    <property type="evidence" value="ECO:0007669"/>
    <property type="project" value="TreeGrafter"/>
</dbReference>
<name>A0A3B0V877_9ZZZZ</name>